<dbReference type="AlphaFoldDB" id="A0A7G9ZBE5"/>
<dbReference type="EMBL" id="MT631693">
    <property type="protein sequence ID" value="QNO57579.1"/>
    <property type="molecule type" value="Genomic_DNA"/>
</dbReference>
<accession>A0A7G9ZBE5</accession>
<name>A0A7G9ZBE5_9EURY</name>
<protein>
    <submittedName>
        <fullName evidence="1">Uncharacterized protein</fullName>
    </submittedName>
</protein>
<gene>
    <name evidence="1" type="ORF">MFOBGCIO_00007</name>
</gene>
<sequence>MKTKIVVGILIVLFALSLVPMSVSARKTIVNAIPTVEKGSLDYEVDVPPKLAATGNTSWWTDTFDIPTVGVNEHSKRELMEWRGSEQMETISGWHETKGDVWETAITVPEGPTSELVNQFNRTNTAGRNTTNFNITGETWRVEWNYSTSSNHSYFAYDLVDEEGLIMHSVTARNPKYEIRGVTYLKGTGEELYFRVDKANLDSWSIKVYQDV</sequence>
<evidence type="ECO:0000313" key="1">
    <source>
        <dbReference type="EMBL" id="QNO57579.1"/>
    </source>
</evidence>
<reference evidence="1" key="1">
    <citation type="submission" date="2020-06" db="EMBL/GenBank/DDBJ databases">
        <title>Unique genomic features of the anaerobic methanotrophic archaea.</title>
        <authorList>
            <person name="Chadwick G.L."/>
            <person name="Skennerton C.T."/>
            <person name="Laso-Perez R."/>
            <person name="Leu A.O."/>
            <person name="Speth D.R."/>
            <person name="Yu H."/>
            <person name="Morgan-Lang C."/>
            <person name="Hatzenpichler R."/>
            <person name="Goudeau D."/>
            <person name="Malmstrom R."/>
            <person name="Brazelton W.J."/>
            <person name="Woyke T."/>
            <person name="Hallam S.J."/>
            <person name="Tyson G.W."/>
            <person name="Wegener G."/>
            <person name="Boetius A."/>
            <person name="Orphan V."/>
        </authorList>
    </citation>
    <scope>NUCLEOTIDE SEQUENCE</scope>
</reference>
<proteinExistence type="predicted"/>
<organism evidence="1">
    <name type="scientific">Candidatus Methanophaga sp. ANME-1 ERB7</name>
    <dbReference type="NCBI Taxonomy" id="2759913"/>
    <lineage>
        <taxon>Archaea</taxon>
        <taxon>Methanobacteriati</taxon>
        <taxon>Methanobacteriota</taxon>
        <taxon>Stenosarchaea group</taxon>
        <taxon>Methanomicrobia</taxon>
        <taxon>Candidatus Methanophagales</taxon>
        <taxon>Candidatus Methanophagaceae</taxon>
        <taxon>Candidatus Methanophaga</taxon>
    </lineage>
</organism>